<sequence>MKRLLTTLAALAALAIPAAAQEMRTFTDALGREVEIPVDPQRIIAIHDLTITMPLVELGAPVVGSHGRVRDDGSTYLRSVNTIFNVDFDNSDIEFVGAFNQMDFEAMAALDPDLIIARAPWDEEIREQLEIVGPTVYVADVPEPFETYRQIADAAGMLPEFEARLGDYDALIEDARNWAPQLQGASYSKIQGYDGILWVAAGYGGLTQVLHALGMERTDFAQAMADRGVVWGEEVSAEVLPELEADYIFDTYRIDQDDTPQKAFDRLSDVFPGWCDLLSGCAQGRYILVPREHTGSTFRELEMLVHYVVSHTAGRPSISAPE</sequence>
<keyword evidence="4" id="KW-0410">Iron transport</keyword>
<dbReference type="Proteomes" id="UP000243106">
    <property type="component" value="Unassembled WGS sequence"/>
</dbReference>
<keyword evidence="4" id="KW-0406">Ion transport</keyword>
<comment type="subcellular location">
    <subcellularLocation>
        <location evidence="1">Cell envelope</location>
    </subcellularLocation>
</comment>
<keyword evidence="5 6" id="KW-0732">Signal</keyword>
<dbReference type="Gene3D" id="3.40.50.1980">
    <property type="entry name" value="Nitrogenase molybdenum iron protein domain"/>
    <property type="match status" value="2"/>
</dbReference>
<evidence type="ECO:0000313" key="9">
    <source>
        <dbReference type="Proteomes" id="UP000243106"/>
    </source>
</evidence>
<evidence type="ECO:0000313" key="8">
    <source>
        <dbReference type="EMBL" id="SFQ64149.1"/>
    </source>
</evidence>
<feature type="chain" id="PRO_5017338926" evidence="6">
    <location>
        <begin position="21"/>
        <end position="322"/>
    </location>
</feature>
<evidence type="ECO:0000256" key="3">
    <source>
        <dbReference type="ARBA" id="ARBA00022448"/>
    </source>
</evidence>
<evidence type="ECO:0000259" key="7">
    <source>
        <dbReference type="PROSITE" id="PS50983"/>
    </source>
</evidence>
<evidence type="ECO:0000256" key="2">
    <source>
        <dbReference type="ARBA" id="ARBA00008814"/>
    </source>
</evidence>
<organism evidence="8 9">
    <name type="scientific">Roseivivax halotolerans</name>
    <dbReference type="NCBI Taxonomy" id="93684"/>
    <lineage>
        <taxon>Bacteria</taxon>
        <taxon>Pseudomonadati</taxon>
        <taxon>Pseudomonadota</taxon>
        <taxon>Alphaproteobacteria</taxon>
        <taxon>Rhodobacterales</taxon>
        <taxon>Roseobacteraceae</taxon>
        <taxon>Roseivivax</taxon>
    </lineage>
</organism>
<dbReference type="PROSITE" id="PS50983">
    <property type="entry name" value="FE_B12_PBP"/>
    <property type="match status" value="1"/>
</dbReference>
<dbReference type="EMBL" id="FOXV01000015">
    <property type="protein sequence ID" value="SFQ64149.1"/>
    <property type="molecule type" value="Genomic_DNA"/>
</dbReference>
<evidence type="ECO:0000256" key="1">
    <source>
        <dbReference type="ARBA" id="ARBA00004196"/>
    </source>
</evidence>
<gene>
    <name evidence="8" type="ORF">SAMN05421853_11537</name>
</gene>
<dbReference type="InterPro" id="IPR002491">
    <property type="entry name" value="ABC_transptr_periplasmic_BD"/>
</dbReference>
<evidence type="ECO:0000256" key="4">
    <source>
        <dbReference type="ARBA" id="ARBA00022496"/>
    </source>
</evidence>
<feature type="domain" description="Fe/B12 periplasmic-binding" evidence="7">
    <location>
        <begin position="43"/>
        <end position="316"/>
    </location>
</feature>
<dbReference type="Pfam" id="PF01497">
    <property type="entry name" value="Peripla_BP_2"/>
    <property type="match status" value="1"/>
</dbReference>
<proteinExistence type="inferred from homology"/>
<dbReference type="RefSeq" id="WP_175497602.1">
    <property type="nucleotide sequence ID" value="NZ_FOXV01000015.1"/>
</dbReference>
<feature type="signal peptide" evidence="6">
    <location>
        <begin position="1"/>
        <end position="20"/>
    </location>
</feature>
<keyword evidence="3" id="KW-0813">Transport</keyword>
<keyword evidence="9" id="KW-1185">Reference proteome</keyword>
<name>A0A1I6A616_9RHOB</name>
<evidence type="ECO:0000256" key="6">
    <source>
        <dbReference type="SAM" id="SignalP"/>
    </source>
</evidence>
<dbReference type="GO" id="GO:1901678">
    <property type="term" value="P:iron coordination entity transport"/>
    <property type="evidence" value="ECO:0007669"/>
    <property type="project" value="UniProtKB-ARBA"/>
</dbReference>
<evidence type="ECO:0000256" key="5">
    <source>
        <dbReference type="ARBA" id="ARBA00022729"/>
    </source>
</evidence>
<dbReference type="AlphaFoldDB" id="A0A1I6A616"/>
<protein>
    <submittedName>
        <fullName evidence="8">Iron complex transport system substrate-binding protein</fullName>
    </submittedName>
</protein>
<keyword evidence="4" id="KW-0408">Iron</keyword>
<dbReference type="STRING" id="93684.SAMN05421853_11537"/>
<dbReference type="PANTHER" id="PTHR30532:SF1">
    <property type="entry name" value="IRON(3+)-HYDROXAMATE-BINDING PROTEIN FHUD"/>
    <property type="match status" value="1"/>
</dbReference>
<dbReference type="PANTHER" id="PTHR30532">
    <property type="entry name" value="IRON III DICITRATE-BINDING PERIPLASMIC PROTEIN"/>
    <property type="match status" value="1"/>
</dbReference>
<accession>A0A1I6A616</accession>
<reference evidence="9" key="1">
    <citation type="submission" date="2016-10" db="EMBL/GenBank/DDBJ databases">
        <authorList>
            <person name="Varghese N."/>
            <person name="Submissions S."/>
        </authorList>
    </citation>
    <scope>NUCLEOTIDE SEQUENCE [LARGE SCALE GENOMIC DNA]</scope>
    <source>
        <strain evidence="9">JCM 10271</strain>
    </source>
</reference>
<dbReference type="SUPFAM" id="SSF53807">
    <property type="entry name" value="Helical backbone' metal receptor"/>
    <property type="match status" value="1"/>
</dbReference>
<comment type="similarity">
    <text evidence="2">Belongs to the bacterial solute-binding protein 8 family.</text>
</comment>
<dbReference type="InterPro" id="IPR051313">
    <property type="entry name" value="Bact_iron-sidero_bind"/>
</dbReference>
<dbReference type="GO" id="GO:0030288">
    <property type="term" value="C:outer membrane-bounded periplasmic space"/>
    <property type="evidence" value="ECO:0007669"/>
    <property type="project" value="TreeGrafter"/>
</dbReference>